<dbReference type="PANTHER" id="PTHR22916">
    <property type="entry name" value="GLYCOSYLTRANSFERASE"/>
    <property type="match status" value="1"/>
</dbReference>
<keyword evidence="1" id="KW-0328">Glycosyltransferase</keyword>
<keyword evidence="5" id="KW-1185">Reference proteome</keyword>
<dbReference type="GO" id="GO:0016758">
    <property type="term" value="F:hexosyltransferase activity"/>
    <property type="evidence" value="ECO:0007669"/>
    <property type="project" value="UniProtKB-ARBA"/>
</dbReference>
<feature type="domain" description="Glycosyltransferase 2-like" evidence="3">
    <location>
        <begin position="7"/>
        <end position="172"/>
    </location>
</feature>
<keyword evidence="2 4" id="KW-0808">Transferase</keyword>
<organism evidence="4 5">
    <name type="scientific">Dyadobacter psychrotolerans</name>
    <dbReference type="NCBI Taxonomy" id="2541721"/>
    <lineage>
        <taxon>Bacteria</taxon>
        <taxon>Pseudomonadati</taxon>
        <taxon>Bacteroidota</taxon>
        <taxon>Cytophagia</taxon>
        <taxon>Cytophagales</taxon>
        <taxon>Spirosomataceae</taxon>
        <taxon>Dyadobacter</taxon>
    </lineage>
</organism>
<dbReference type="InterPro" id="IPR029044">
    <property type="entry name" value="Nucleotide-diphossugar_trans"/>
</dbReference>
<comment type="caution">
    <text evidence="4">The sequence shown here is derived from an EMBL/GenBank/DDBJ whole genome shotgun (WGS) entry which is preliminary data.</text>
</comment>
<evidence type="ECO:0000313" key="5">
    <source>
        <dbReference type="Proteomes" id="UP000294850"/>
    </source>
</evidence>
<sequence length="302" mass="35461">MSKQTLSIIIPFYNGEEFIGRLIKSINDSILLCEKEDLNFEIIIIIDSPKTRELDIQYLVNSHLSSNKLINLKLVKNKENLGVAKSRNIALDLSTGDFIHIIDQDDEIDKALYPNFVSLRFQNNFILLNGVIKYSNSRFNEHLFYFKSPKLSLKELILDDFIRSPGQVIFSRKVQNGIHFPTTNKHKGADDKFFWILMFLKYQKFINPIYLNAPLYIGYIHESNFSADNQNLQLSALENWDSILEKNNEFGRYQKYVNRNIYYLKYITGNSTNLKSSLMGIYEKMVYSFDVNRVVRYIKKRQ</sequence>
<proteinExistence type="predicted"/>
<dbReference type="Gene3D" id="3.90.550.10">
    <property type="entry name" value="Spore Coat Polysaccharide Biosynthesis Protein SpsA, Chain A"/>
    <property type="match status" value="1"/>
</dbReference>
<name>A0A4R5DIK2_9BACT</name>
<dbReference type="PANTHER" id="PTHR22916:SF51">
    <property type="entry name" value="GLYCOSYLTRANSFERASE EPSH-RELATED"/>
    <property type="match status" value="1"/>
</dbReference>
<dbReference type="RefSeq" id="WP_131959858.1">
    <property type="nucleotide sequence ID" value="NZ_SMFL01000007.1"/>
</dbReference>
<protein>
    <submittedName>
        <fullName evidence="4">Glycosyltransferase family 2 protein</fullName>
    </submittedName>
</protein>
<dbReference type="Proteomes" id="UP000294850">
    <property type="component" value="Unassembled WGS sequence"/>
</dbReference>
<evidence type="ECO:0000259" key="3">
    <source>
        <dbReference type="Pfam" id="PF00535"/>
    </source>
</evidence>
<dbReference type="Pfam" id="PF00535">
    <property type="entry name" value="Glycos_transf_2"/>
    <property type="match status" value="1"/>
</dbReference>
<evidence type="ECO:0000256" key="1">
    <source>
        <dbReference type="ARBA" id="ARBA00022676"/>
    </source>
</evidence>
<reference evidence="4 5" key="1">
    <citation type="submission" date="2019-03" db="EMBL/GenBank/DDBJ databases">
        <title>Dyadobacter AR-3-6 sp. nov., isolated from arctic soil.</title>
        <authorList>
            <person name="Chaudhary D.K."/>
        </authorList>
    </citation>
    <scope>NUCLEOTIDE SEQUENCE [LARGE SCALE GENOMIC DNA]</scope>
    <source>
        <strain evidence="4 5">AR-3-6</strain>
    </source>
</reference>
<dbReference type="InterPro" id="IPR001173">
    <property type="entry name" value="Glyco_trans_2-like"/>
</dbReference>
<accession>A0A4R5DIK2</accession>
<dbReference type="CDD" id="cd00761">
    <property type="entry name" value="Glyco_tranf_GTA_type"/>
    <property type="match status" value="1"/>
</dbReference>
<gene>
    <name evidence="4" type="ORF">E0F88_18940</name>
</gene>
<evidence type="ECO:0000313" key="4">
    <source>
        <dbReference type="EMBL" id="TDE13137.1"/>
    </source>
</evidence>
<evidence type="ECO:0000256" key="2">
    <source>
        <dbReference type="ARBA" id="ARBA00022679"/>
    </source>
</evidence>
<dbReference type="EMBL" id="SMFL01000007">
    <property type="protein sequence ID" value="TDE13137.1"/>
    <property type="molecule type" value="Genomic_DNA"/>
</dbReference>
<dbReference type="AlphaFoldDB" id="A0A4R5DIK2"/>
<dbReference type="OrthoDB" id="6307329at2"/>
<dbReference type="SUPFAM" id="SSF53448">
    <property type="entry name" value="Nucleotide-diphospho-sugar transferases"/>
    <property type="match status" value="1"/>
</dbReference>